<accession>A0A6C0AXJ4</accession>
<protein>
    <submittedName>
        <fullName evidence="1">Uncharacterized protein</fullName>
    </submittedName>
</protein>
<dbReference type="AlphaFoldDB" id="A0A6C0AXJ4"/>
<proteinExistence type="predicted"/>
<name>A0A6C0AXJ4_9ZZZZ</name>
<sequence>MYLIPFTRINRALASTLLLPNEPIKAIAISEVVSVLAPFANPYMYKKIINMTIILMYIPNYSSYILQYYKNENLKYDQAEICFLLLFNLFLIFN</sequence>
<organism evidence="1">
    <name type="scientific">viral metagenome</name>
    <dbReference type="NCBI Taxonomy" id="1070528"/>
    <lineage>
        <taxon>unclassified sequences</taxon>
        <taxon>metagenomes</taxon>
        <taxon>organismal metagenomes</taxon>
    </lineage>
</organism>
<dbReference type="EMBL" id="MN738808">
    <property type="protein sequence ID" value="QHS84478.1"/>
    <property type="molecule type" value="Genomic_DNA"/>
</dbReference>
<evidence type="ECO:0000313" key="1">
    <source>
        <dbReference type="EMBL" id="QHS84478.1"/>
    </source>
</evidence>
<reference evidence="1" key="1">
    <citation type="journal article" date="2020" name="Nature">
        <title>Giant virus diversity and host interactions through global metagenomics.</title>
        <authorList>
            <person name="Schulz F."/>
            <person name="Roux S."/>
            <person name="Paez-Espino D."/>
            <person name="Jungbluth S."/>
            <person name="Walsh D.A."/>
            <person name="Denef V.J."/>
            <person name="McMahon K.D."/>
            <person name="Konstantinidis K.T."/>
            <person name="Eloe-Fadrosh E.A."/>
            <person name="Kyrpides N.C."/>
            <person name="Woyke T."/>
        </authorList>
    </citation>
    <scope>NUCLEOTIDE SEQUENCE</scope>
    <source>
        <strain evidence="1">GVMAG-S-ERX556022-25</strain>
    </source>
</reference>